<evidence type="ECO:0000259" key="5">
    <source>
        <dbReference type="Pfam" id="PF00724"/>
    </source>
</evidence>
<dbReference type="Pfam" id="PF00724">
    <property type="entry name" value="Oxidored_FMN"/>
    <property type="match status" value="1"/>
</dbReference>
<feature type="domain" description="NADH:flavin oxidoreductase/NADH oxidase N-terminal" evidence="5">
    <location>
        <begin position="7"/>
        <end position="360"/>
    </location>
</feature>
<evidence type="ECO:0000256" key="4">
    <source>
        <dbReference type="ARBA" id="ARBA00023002"/>
    </source>
</evidence>
<dbReference type="STRING" id="1314773.A0A3N2Q1J9"/>
<dbReference type="GeneID" id="39579658"/>
<name>A0A3N2Q1J9_SODAK</name>
<comment type="similarity">
    <text evidence="1">Belongs to the NADH:flavin oxidoreductase/NADH oxidase family.</text>
</comment>
<evidence type="ECO:0000256" key="3">
    <source>
        <dbReference type="ARBA" id="ARBA00022643"/>
    </source>
</evidence>
<dbReference type="PANTHER" id="PTHR43656">
    <property type="entry name" value="BINDING OXIDOREDUCTASE, PUTATIVE (AFU_ORTHOLOGUE AFUA_2G08260)-RELATED"/>
    <property type="match status" value="1"/>
</dbReference>
<keyword evidence="7" id="KW-1185">Reference proteome</keyword>
<dbReference type="RefSeq" id="XP_028468440.1">
    <property type="nucleotide sequence ID" value="XM_028611180.1"/>
</dbReference>
<dbReference type="InterPro" id="IPR051799">
    <property type="entry name" value="NADH_flavin_oxidoreductase"/>
</dbReference>
<gene>
    <name evidence="6" type="ORF">SODALDRAFT_330364</name>
</gene>
<evidence type="ECO:0000313" key="7">
    <source>
        <dbReference type="Proteomes" id="UP000272025"/>
    </source>
</evidence>
<accession>A0A3N2Q1J9</accession>
<dbReference type="PANTHER" id="PTHR43656:SF2">
    <property type="entry name" value="BINDING OXIDOREDUCTASE, PUTATIVE (AFU_ORTHOLOGUE AFUA_2G08260)-RELATED"/>
    <property type="match status" value="1"/>
</dbReference>
<evidence type="ECO:0000256" key="1">
    <source>
        <dbReference type="ARBA" id="ARBA00005979"/>
    </source>
</evidence>
<dbReference type="Gene3D" id="3.20.20.70">
    <property type="entry name" value="Aldolase class I"/>
    <property type="match status" value="1"/>
</dbReference>
<keyword evidence="4" id="KW-0560">Oxidoreductase</keyword>
<dbReference type="CDD" id="cd04733">
    <property type="entry name" value="OYE_like_2_FMN"/>
    <property type="match status" value="1"/>
</dbReference>
<dbReference type="Proteomes" id="UP000272025">
    <property type="component" value="Unassembled WGS sequence"/>
</dbReference>
<keyword evidence="3" id="KW-0288">FMN</keyword>
<evidence type="ECO:0000313" key="6">
    <source>
        <dbReference type="EMBL" id="ROT40634.1"/>
    </source>
</evidence>
<organism evidence="6 7">
    <name type="scientific">Sodiomyces alkalinus (strain CBS 110278 / VKM F-3762 / F11)</name>
    <name type="common">Alkaliphilic filamentous fungus</name>
    <dbReference type="NCBI Taxonomy" id="1314773"/>
    <lineage>
        <taxon>Eukaryota</taxon>
        <taxon>Fungi</taxon>
        <taxon>Dikarya</taxon>
        <taxon>Ascomycota</taxon>
        <taxon>Pezizomycotina</taxon>
        <taxon>Sordariomycetes</taxon>
        <taxon>Hypocreomycetidae</taxon>
        <taxon>Glomerellales</taxon>
        <taxon>Plectosphaerellaceae</taxon>
        <taxon>Sodiomyces</taxon>
    </lineage>
</organism>
<protein>
    <submittedName>
        <fullName evidence="6">NADH:flavin oxidoreductase/NADH oxidase</fullName>
    </submittedName>
</protein>
<reference evidence="6 7" key="1">
    <citation type="journal article" date="2018" name="Mol. Ecol.">
        <title>The obligate alkalophilic soda-lake fungus Sodiomyces alkalinus has shifted to a protein diet.</title>
        <authorList>
            <person name="Grum-Grzhimaylo A.A."/>
            <person name="Falkoski D.L."/>
            <person name="van den Heuvel J."/>
            <person name="Valero-Jimenez C.A."/>
            <person name="Min B."/>
            <person name="Choi I.G."/>
            <person name="Lipzen A."/>
            <person name="Daum C.G."/>
            <person name="Aanen D.K."/>
            <person name="Tsang A."/>
            <person name="Henrissat B."/>
            <person name="Bilanenko E.N."/>
            <person name="de Vries R.P."/>
            <person name="van Kan J.A.L."/>
            <person name="Grigoriev I.V."/>
            <person name="Debets A.J.M."/>
        </authorList>
    </citation>
    <scope>NUCLEOTIDE SEQUENCE [LARGE SCALE GENOMIC DNA]</scope>
    <source>
        <strain evidence="6 7">F11</strain>
    </source>
</reference>
<dbReference type="OrthoDB" id="1663137at2759"/>
<keyword evidence="2" id="KW-0285">Flavoprotein</keyword>
<dbReference type="SUPFAM" id="SSF51395">
    <property type="entry name" value="FMN-linked oxidoreductases"/>
    <property type="match status" value="1"/>
</dbReference>
<proteinExistence type="inferred from homology"/>
<dbReference type="AlphaFoldDB" id="A0A3N2Q1J9"/>
<dbReference type="InterPro" id="IPR001155">
    <property type="entry name" value="OxRdtase_FMN_N"/>
</dbReference>
<evidence type="ECO:0000256" key="2">
    <source>
        <dbReference type="ARBA" id="ARBA00022630"/>
    </source>
</evidence>
<dbReference type="InterPro" id="IPR013785">
    <property type="entry name" value="Aldolase_TIM"/>
</dbReference>
<dbReference type="GO" id="GO:0010181">
    <property type="term" value="F:FMN binding"/>
    <property type="evidence" value="ECO:0007669"/>
    <property type="project" value="InterPro"/>
</dbReference>
<dbReference type="GO" id="GO:0016491">
    <property type="term" value="F:oxidoreductase activity"/>
    <property type="evidence" value="ECO:0007669"/>
    <property type="project" value="UniProtKB-KW"/>
</dbReference>
<dbReference type="EMBL" id="ML119052">
    <property type="protein sequence ID" value="ROT40634.1"/>
    <property type="molecule type" value="Genomic_DNA"/>
</dbReference>
<sequence length="415" mass="44563">MSQSPLGKPLTLKCGLVLPNRLAKAAMAEGMAPDGLPNEKLNSLYGKWADGGWGMIITANVQVDARHLGSPGDLAVDEAVNREKMLKAWKTWAETTQRNGNPAIVQINHPGRQSPVGAGKRGFFEKTLAPSAVPLKVGTGLIMAAINKLVFGTPKEMTTDDIRHVVHRFTESARLAADAGFAGVELHAAHGYLLAQFLSEKSNKRTDAYGGSPAARAKFVVDIIHAVRNVVPKGFCVGIKLNSVDHQSAAELAGCIEQLKLIAAAGVDFIEVSGGSYEDPLMVRGPAGKQNAEPAQKSDRTKAREAFFLEFAKAIRHEFSDMPLMVTGGFRTRLGMENALAEGDCDLIGIGRPAVLNPEAPYNTILNAEVAEGNAKLYTKTIQVPWLLKLLGLNMVGIGAETMWYSKQIQKMAEA</sequence>